<dbReference type="Ensembl" id="ENSGACT00000066933.1">
    <property type="protein sequence ID" value="ENSGACP00000071628.1"/>
    <property type="gene ID" value="ENSGACG00000016686.3"/>
</dbReference>
<dbReference type="Pfam" id="PF00307">
    <property type="entry name" value="CH"/>
    <property type="match status" value="1"/>
</dbReference>
<dbReference type="Proteomes" id="UP000007635">
    <property type="component" value="Chromosome IV"/>
</dbReference>
<feature type="compositionally biased region" description="Basic residues" evidence="1">
    <location>
        <begin position="134"/>
        <end position="151"/>
    </location>
</feature>
<dbReference type="PANTHER" id="PTHR15551:SF5">
    <property type="entry name" value="LIM AND CALPONIN HOMOLOGY DOMAINS-CONTAINING PROTEIN 1 ISOFORM X1"/>
    <property type="match status" value="1"/>
</dbReference>
<proteinExistence type="predicted"/>
<dbReference type="InterPro" id="IPR001715">
    <property type="entry name" value="CH_dom"/>
</dbReference>
<dbReference type="InterPro" id="IPR001997">
    <property type="entry name" value="Calponin/LIMCH1"/>
</dbReference>
<evidence type="ECO:0000256" key="1">
    <source>
        <dbReference type="SAM" id="MobiDB-lite"/>
    </source>
</evidence>
<dbReference type="GO" id="GO:0031032">
    <property type="term" value="P:actomyosin structure organization"/>
    <property type="evidence" value="ECO:0007669"/>
    <property type="project" value="InterPro"/>
</dbReference>
<dbReference type="GO" id="GO:0051893">
    <property type="term" value="P:regulation of focal adhesion assembly"/>
    <property type="evidence" value="ECO:0007669"/>
    <property type="project" value="TreeGrafter"/>
</dbReference>
<protein>
    <submittedName>
        <fullName evidence="3">LIM and calponin homology domains 1</fullName>
    </submittedName>
</protein>
<sequence>MASPVADGGDSHQHPAGAAAAAACAFREAREWIEAVTGRCFGDKDFRGGLENGILLCELLSSIKPGLVKKINRLPTPIAGLAAAATPSRTAPPTGRRRTCARTTCWRGERRSASRGPPCPSTSTCPTGATRAATCRRRSARGRPIKRRARARAGAPPPRL</sequence>
<reference evidence="3" key="3">
    <citation type="submission" date="2025-09" db="UniProtKB">
        <authorList>
            <consortium name="Ensembl"/>
        </authorList>
    </citation>
    <scope>IDENTIFICATION</scope>
</reference>
<dbReference type="GO" id="GO:0001725">
    <property type="term" value="C:stress fiber"/>
    <property type="evidence" value="ECO:0007669"/>
    <property type="project" value="TreeGrafter"/>
</dbReference>
<dbReference type="GO" id="GO:0003779">
    <property type="term" value="F:actin binding"/>
    <property type="evidence" value="ECO:0007669"/>
    <property type="project" value="InterPro"/>
</dbReference>
<name>A0AAQ4S8U5_GASAC</name>
<dbReference type="AlphaFoldDB" id="A0AAQ4S8U5"/>
<dbReference type="GO" id="GO:0051496">
    <property type="term" value="P:positive regulation of stress fiber assembly"/>
    <property type="evidence" value="ECO:0007669"/>
    <property type="project" value="TreeGrafter"/>
</dbReference>
<reference evidence="3 4" key="1">
    <citation type="journal article" date="2021" name="G3 (Bethesda)">
        <title>Improved contiguity of the threespine stickleback genome using long-read sequencing.</title>
        <authorList>
            <person name="Nath S."/>
            <person name="Shaw D.E."/>
            <person name="White M.A."/>
        </authorList>
    </citation>
    <scope>NUCLEOTIDE SEQUENCE [LARGE SCALE GENOMIC DNA]</scope>
    <source>
        <strain evidence="3 4">Lake Benthic</strain>
    </source>
</reference>
<dbReference type="Gene3D" id="1.10.418.10">
    <property type="entry name" value="Calponin-like domain"/>
    <property type="match status" value="1"/>
</dbReference>
<reference evidence="3" key="2">
    <citation type="submission" date="2025-08" db="UniProtKB">
        <authorList>
            <consortium name="Ensembl"/>
        </authorList>
    </citation>
    <scope>IDENTIFICATION</scope>
</reference>
<dbReference type="PANTHER" id="PTHR15551">
    <property type="entry name" value="LIM DOMAIN ONLY 7"/>
    <property type="match status" value="1"/>
</dbReference>
<feature type="region of interest" description="Disordered" evidence="1">
    <location>
        <begin position="106"/>
        <end position="160"/>
    </location>
</feature>
<evidence type="ECO:0000313" key="3">
    <source>
        <dbReference type="Ensembl" id="ENSGACP00000071628.1"/>
    </source>
</evidence>
<dbReference type="SUPFAM" id="SSF47576">
    <property type="entry name" value="Calponin-homology domain, CH-domain"/>
    <property type="match status" value="1"/>
</dbReference>
<dbReference type="GeneTree" id="ENSGT00950000183159"/>
<dbReference type="GO" id="GO:0032034">
    <property type="term" value="F:myosin II head/neck binding"/>
    <property type="evidence" value="ECO:0007669"/>
    <property type="project" value="TreeGrafter"/>
</dbReference>
<feature type="domain" description="Calponin-homology (CH)" evidence="2">
    <location>
        <begin position="27"/>
        <end position="72"/>
    </location>
</feature>
<dbReference type="InterPro" id="IPR036872">
    <property type="entry name" value="CH_dom_sf"/>
</dbReference>
<feature type="compositionally biased region" description="Low complexity" evidence="1">
    <location>
        <begin position="121"/>
        <end position="133"/>
    </location>
</feature>
<evidence type="ECO:0000259" key="2">
    <source>
        <dbReference type="Pfam" id="PF00307"/>
    </source>
</evidence>
<evidence type="ECO:0000313" key="4">
    <source>
        <dbReference type="Proteomes" id="UP000007635"/>
    </source>
</evidence>
<organism evidence="3 4">
    <name type="scientific">Gasterosteus aculeatus aculeatus</name>
    <name type="common">three-spined stickleback</name>
    <dbReference type="NCBI Taxonomy" id="481459"/>
    <lineage>
        <taxon>Eukaryota</taxon>
        <taxon>Metazoa</taxon>
        <taxon>Chordata</taxon>
        <taxon>Craniata</taxon>
        <taxon>Vertebrata</taxon>
        <taxon>Euteleostomi</taxon>
        <taxon>Actinopterygii</taxon>
        <taxon>Neopterygii</taxon>
        <taxon>Teleostei</taxon>
        <taxon>Neoteleostei</taxon>
        <taxon>Acanthomorphata</taxon>
        <taxon>Eupercaria</taxon>
        <taxon>Perciformes</taxon>
        <taxon>Cottioidei</taxon>
        <taxon>Gasterosteales</taxon>
        <taxon>Gasterosteidae</taxon>
        <taxon>Gasterosteus</taxon>
    </lineage>
</organism>
<dbReference type="PRINTS" id="PR00889">
    <property type="entry name" value="CALPONIN"/>
</dbReference>
<keyword evidence="4" id="KW-1185">Reference proteome</keyword>
<accession>A0AAQ4S8U5</accession>